<evidence type="ECO:0000259" key="4">
    <source>
        <dbReference type="Pfam" id="PF13193"/>
    </source>
</evidence>
<keyword evidence="6" id="KW-1185">Reference proteome</keyword>
<dbReference type="InterPro" id="IPR000873">
    <property type="entry name" value="AMP-dep_synth/lig_dom"/>
</dbReference>
<name>A0ABM7MTA7_9BURK</name>
<dbReference type="InterPro" id="IPR020845">
    <property type="entry name" value="AMP-binding_CS"/>
</dbReference>
<dbReference type="Gene3D" id="3.40.50.980">
    <property type="match status" value="2"/>
</dbReference>
<dbReference type="PANTHER" id="PTHR43201">
    <property type="entry name" value="ACYL-COA SYNTHETASE"/>
    <property type="match status" value="1"/>
</dbReference>
<evidence type="ECO:0000313" key="5">
    <source>
        <dbReference type="EMBL" id="BCO29544.1"/>
    </source>
</evidence>
<protein>
    <submittedName>
        <fullName evidence="5">Medium-chain fatty-acid--CoA ligase</fullName>
    </submittedName>
</protein>
<comment type="similarity">
    <text evidence="1">Belongs to the ATP-dependent AMP-binding enzyme family.</text>
</comment>
<organism evidence="5 6">
    <name type="scientific">Rhodoferax lithotrophicus</name>
    <dbReference type="NCBI Taxonomy" id="2798804"/>
    <lineage>
        <taxon>Bacteria</taxon>
        <taxon>Pseudomonadati</taxon>
        <taxon>Pseudomonadota</taxon>
        <taxon>Betaproteobacteria</taxon>
        <taxon>Burkholderiales</taxon>
        <taxon>Comamonadaceae</taxon>
        <taxon>Rhodoferax</taxon>
    </lineage>
</organism>
<evidence type="ECO:0000256" key="1">
    <source>
        <dbReference type="ARBA" id="ARBA00006432"/>
    </source>
</evidence>
<dbReference type="Gene3D" id="2.30.38.10">
    <property type="entry name" value="Luciferase, Domain 3"/>
    <property type="match status" value="1"/>
</dbReference>
<dbReference type="Gene3D" id="3.30.300.30">
    <property type="match status" value="1"/>
</dbReference>
<dbReference type="CDD" id="cd05903">
    <property type="entry name" value="CHC_CoA_lg"/>
    <property type="match status" value="1"/>
</dbReference>
<dbReference type="Pfam" id="PF00501">
    <property type="entry name" value="AMP-binding"/>
    <property type="match status" value="1"/>
</dbReference>
<evidence type="ECO:0000259" key="3">
    <source>
        <dbReference type="Pfam" id="PF00501"/>
    </source>
</evidence>
<dbReference type="PANTHER" id="PTHR43201:SF5">
    <property type="entry name" value="MEDIUM-CHAIN ACYL-COA LIGASE ACSF2, MITOCHONDRIAL"/>
    <property type="match status" value="1"/>
</dbReference>
<evidence type="ECO:0000313" key="6">
    <source>
        <dbReference type="Proteomes" id="UP000824366"/>
    </source>
</evidence>
<dbReference type="NCBIfam" id="TIGR03208">
    <property type="entry name" value="cyc_hxne_CoA_lg"/>
    <property type="match status" value="1"/>
</dbReference>
<proteinExistence type="inferred from homology"/>
<dbReference type="Proteomes" id="UP000824366">
    <property type="component" value="Chromosome"/>
</dbReference>
<accession>A0ABM7MTA7</accession>
<gene>
    <name evidence="5" type="ORF">MIZ03_4467</name>
</gene>
<dbReference type="Pfam" id="PF13193">
    <property type="entry name" value="AMP-binding_C"/>
    <property type="match status" value="1"/>
</dbReference>
<feature type="domain" description="AMP-dependent synthetase/ligase" evidence="3">
    <location>
        <begin position="33"/>
        <end position="400"/>
    </location>
</feature>
<sequence>MQFDPVLISPRQQAMTQAGFWRHQTINHFMAQALQNCPEHVAVVAHRSDVAEPVRLTYRLLDQKVDRITRGLTSLGVGHSDVVSWQLPNWWEFIALALACARIGAVANPIMPIFRQRELKFMLDFGESKVFIVPKSYKGFDYEAMANGMRGDLPFLQHLVVLNGEGDNSFETLLLGDDTPAFTGTGLTADDVVLLMYTSGTTGEPKGVMHSSNTLFANLHAFIETYGLTQKDVILGASPMAHLTGFGYLAMIPLILNATTVLQDIWEPRQALELIREEHITFSMASSPFVADLCAAAEAGGPVSDQFANFCCAGAPIPPVLIERARKVLGLAVSSAWGMTECGAVTITEPHRTNQKSGTTDGRPVAGIELKVVGVDGDSLPVGETGKLYARGSSMFAGYLKRPHLNATDAEGWFDTGDLAFLDAEGYVRINGRSKDIIIRGGENIPVLEIENLLYKHPAVAMVAIVGYPDARLGERACAFVTVKPGHSFSMEEMGRYLSENQVTRQYHPERLELMEDLPKTPSGKLQKFKLRDNAKAFGTTA</sequence>
<evidence type="ECO:0000256" key="2">
    <source>
        <dbReference type="ARBA" id="ARBA00022598"/>
    </source>
</evidence>
<dbReference type="InterPro" id="IPR017621">
    <property type="entry name" value="Cyclohxane-COOH-CoA_Ligase"/>
</dbReference>
<dbReference type="InterPro" id="IPR025110">
    <property type="entry name" value="AMP-bd_C"/>
</dbReference>
<dbReference type="InterPro" id="IPR045851">
    <property type="entry name" value="AMP-bd_C_sf"/>
</dbReference>
<dbReference type="GO" id="GO:0016874">
    <property type="term" value="F:ligase activity"/>
    <property type="evidence" value="ECO:0007669"/>
    <property type="project" value="UniProtKB-KW"/>
</dbReference>
<dbReference type="EMBL" id="AP024238">
    <property type="protein sequence ID" value="BCO29544.1"/>
    <property type="molecule type" value="Genomic_DNA"/>
</dbReference>
<dbReference type="RefSeq" id="WP_223905667.1">
    <property type="nucleotide sequence ID" value="NZ_AP024238.1"/>
</dbReference>
<reference evidence="5 6" key="1">
    <citation type="journal article" date="2021" name="Microbiol. Spectr.">
        <title>A Single Bacterium Capable of Oxidation and Reduction of Iron at Circumneutral pH.</title>
        <authorList>
            <person name="Kato S."/>
            <person name="Ohkuma M."/>
        </authorList>
    </citation>
    <scope>NUCLEOTIDE SEQUENCE [LARGE SCALE GENOMIC DNA]</scope>
    <source>
        <strain evidence="5 6">MIZ03</strain>
    </source>
</reference>
<feature type="domain" description="AMP-binding enzyme C-terminal" evidence="4">
    <location>
        <begin position="449"/>
        <end position="525"/>
    </location>
</feature>
<keyword evidence="2 5" id="KW-0436">Ligase</keyword>
<dbReference type="SUPFAM" id="SSF56801">
    <property type="entry name" value="Acetyl-CoA synthetase-like"/>
    <property type="match status" value="1"/>
</dbReference>
<dbReference type="PROSITE" id="PS00455">
    <property type="entry name" value="AMP_BINDING"/>
    <property type="match status" value="1"/>
</dbReference>